<dbReference type="EMBL" id="JH767677">
    <property type="protein sequence ID" value="EON70088.1"/>
    <property type="molecule type" value="Genomic_DNA"/>
</dbReference>
<dbReference type="RefSeq" id="XP_007785405.1">
    <property type="nucleotide sequence ID" value="XM_007787215.1"/>
</dbReference>
<dbReference type="GeneID" id="19906665"/>
<dbReference type="Proteomes" id="UP000016924">
    <property type="component" value="Unassembled WGS sequence"/>
</dbReference>
<organism evidence="2 3">
    <name type="scientific">Coniosporium apollinis (strain CBS 100218)</name>
    <name type="common">Rock-inhabiting black yeast</name>
    <dbReference type="NCBI Taxonomy" id="1168221"/>
    <lineage>
        <taxon>Eukaryota</taxon>
        <taxon>Fungi</taxon>
        <taxon>Dikarya</taxon>
        <taxon>Ascomycota</taxon>
        <taxon>Pezizomycotina</taxon>
        <taxon>Dothideomycetes</taxon>
        <taxon>Dothideomycetes incertae sedis</taxon>
        <taxon>Coniosporium</taxon>
    </lineage>
</organism>
<dbReference type="Pfam" id="PF26639">
    <property type="entry name" value="Het-6_barrel"/>
    <property type="match status" value="1"/>
</dbReference>
<sequence>MQRIYESASYVHVWLGEAMDDSDLAMDLIEAVGLTSDFDDVRKLPWFTRAWAALPSVLQYPWWTRVWIIQELAMAKDVSLICGSRVLSWEHFVHFHNQTVGLSPAKNNIYQLMVLRLSIQAGNRKSLAFLLGPGIGDGDFQATDPRDMVYSLLGMSREGDQKLLPDYARPVHEVYAQAVRHIISTHNTLNIILLERPKGGCRLPSWCPDFSASTTSSTARGLDDLDIELDENQASAGSIAKYHFSDDGDTLSVQGRLIDSLVLVRPFPYEWDVGQANDVNWPRLVSSLRNLEFSVLQALKKAQPSLRDHACTEQISTLWRVLLIGDRILEPEGVPEWGATGDPKTFIIPQLDENRLGRLWETLQGRAAVPEEFQPEESEPKRTISYMLPVIQALKQGSSFPSGTRYFFVTSQGFMGMGRQSIVLGDNLCLLAGCDQPVILRRTTEHYEFVGGTYVRSIMAGELILNPVLDRGRAVQYAAASLPDEELSQTSHSGLNYESDDRFQKNLWRLDSTSLLQAGLDRPWYVDPGSEKYLKAFPEQFAIR</sequence>
<reference evidence="3" key="1">
    <citation type="submission" date="2012-06" db="EMBL/GenBank/DDBJ databases">
        <title>The genome sequence of Coniosporium apollinis CBS 100218.</title>
        <authorList>
            <consortium name="The Broad Institute Genome Sequencing Platform"/>
            <person name="Cuomo C."/>
            <person name="Gorbushina A."/>
            <person name="Noack S."/>
            <person name="Walker B."/>
            <person name="Young S.K."/>
            <person name="Zeng Q."/>
            <person name="Gargeya S."/>
            <person name="Fitzgerald M."/>
            <person name="Haas B."/>
            <person name="Abouelleil A."/>
            <person name="Alvarado L."/>
            <person name="Arachchi H.M."/>
            <person name="Berlin A.M."/>
            <person name="Chapman S.B."/>
            <person name="Goldberg J."/>
            <person name="Griggs A."/>
            <person name="Gujja S."/>
            <person name="Hansen M."/>
            <person name="Howarth C."/>
            <person name="Imamovic A."/>
            <person name="Larimer J."/>
            <person name="McCowan C."/>
            <person name="Montmayeur A."/>
            <person name="Murphy C."/>
            <person name="Neiman D."/>
            <person name="Pearson M."/>
            <person name="Priest M."/>
            <person name="Roberts A."/>
            <person name="Saif S."/>
            <person name="Shea T."/>
            <person name="Sisk P."/>
            <person name="Sykes S."/>
            <person name="Wortman J."/>
            <person name="Nusbaum C."/>
            <person name="Birren B."/>
        </authorList>
    </citation>
    <scope>NUCLEOTIDE SEQUENCE [LARGE SCALE GENOMIC DNA]</scope>
    <source>
        <strain evidence="3">CBS 100218</strain>
    </source>
</reference>
<accession>R7Z7M0</accession>
<feature type="domain" description="Heterokaryon incompatibility" evidence="1">
    <location>
        <begin position="1"/>
        <end position="71"/>
    </location>
</feature>
<name>R7Z7M0_CONA1</name>
<evidence type="ECO:0000313" key="3">
    <source>
        <dbReference type="Proteomes" id="UP000016924"/>
    </source>
</evidence>
<dbReference type="AlphaFoldDB" id="R7Z7M0"/>
<dbReference type="Pfam" id="PF06985">
    <property type="entry name" value="HET"/>
    <property type="match status" value="1"/>
</dbReference>
<dbReference type="HOGENOM" id="CLU_004184_7_3_1"/>
<proteinExistence type="predicted"/>
<dbReference type="InterPro" id="IPR010730">
    <property type="entry name" value="HET"/>
</dbReference>
<dbReference type="InterPro" id="IPR052895">
    <property type="entry name" value="HetReg/Transcr_Mod"/>
</dbReference>
<dbReference type="PANTHER" id="PTHR24148">
    <property type="entry name" value="ANKYRIN REPEAT DOMAIN-CONTAINING PROTEIN 39 HOMOLOG-RELATED"/>
    <property type="match status" value="1"/>
</dbReference>
<evidence type="ECO:0000313" key="2">
    <source>
        <dbReference type="EMBL" id="EON70088.1"/>
    </source>
</evidence>
<gene>
    <name evidence="2" type="ORF">W97_09354</name>
</gene>
<keyword evidence="3" id="KW-1185">Reference proteome</keyword>
<dbReference type="OMA" id="CEEEMAT"/>
<dbReference type="OrthoDB" id="2157530at2759"/>
<protein>
    <recommendedName>
        <fullName evidence="1">Heterokaryon incompatibility domain-containing protein</fullName>
    </recommendedName>
</protein>
<evidence type="ECO:0000259" key="1">
    <source>
        <dbReference type="Pfam" id="PF06985"/>
    </source>
</evidence>
<dbReference type="PANTHER" id="PTHR24148:SF78">
    <property type="entry name" value="HETEROKARYON INCOMPATIBILITY DOMAIN-CONTAINING PROTEIN"/>
    <property type="match status" value="1"/>
</dbReference>